<dbReference type="SUPFAM" id="SSF56281">
    <property type="entry name" value="Metallo-hydrolase/oxidoreductase"/>
    <property type="match status" value="1"/>
</dbReference>
<dbReference type="InterPro" id="IPR036866">
    <property type="entry name" value="RibonucZ/Hydroxyglut_hydro"/>
</dbReference>
<dbReference type="Proteomes" id="UP000824093">
    <property type="component" value="Unassembled WGS sequence"/>
</dbReference>
<accession>A0A9D1S9I8</accession>
<reference evidence="1" key="1">
    <citation type="submission" date="2020-10" db="EMBL/GenBank/DDBJ databases">
        <authorList>
            <person name="Gilroy R."/>
        </authorList>
    </citation>
    <scope>NUCLEOTIDE SEQUENCE</scope>
    <source>
        <strain evidence="1">CHK195-15760</strain>
    </source>
</reference>
<dbReference type="EMBL" id="DVNH01000049">
    <property type="protein sequence ID" value="HIU52279.1"/>
    <property type="molecule type" value="Genomic_DNA"/>
</dbReference>
<protein>
    <submittedName>
        <fullName evidence="1">MBL fold metallo-hydrolase</fullName>
    </submittedName>
</protein>
<evidence type="ECO:0000313" key="1">
    <source>
        <dbReference type="EMBL" id="HIU52279.1"/>
    </source>
</evidence>
<name>A0A9D1S9I8_9FIRM</name>
<dbReference type="InterPro" id="IPR050114">
    <property type="entry name" value="UPF0173_UPF0282_UlaG_hydrolase"/>
</dbReference>
<dbReference type="Gene3D" id="3.60.15.10">
    <property type="entry name" value="Ribonuclease Z/Hydroxyacylglutathione hydrolase-like"/>
    <property type="match status" value="1"/>
</dbReference>
<evidence type="ECO:0000313" key="2">
    <source>
        <dbReference type="Proteomes" id="UP000824093"/>
    </source>
</evidence>
<reference evidence="1" key="2">
    <citation type="journal article" date="2021" name="PeerJ">
        <title>Extensive microbial diversity within the chicken gut microbiome revealed by metagenomics and culture.</title>
        <authorList>
            <person name="Gilroy R."/>
            <person name="Ravi A."/>
            <person name="Getino M."/>
            <person name="Pursley I."/>
            <person name="Horton D.L."/>
            <person name="Alikhan N.F."/>
            <person name="Baker D."/>
            <person name="Gharbi K."/>
            <person name="Hall N."/>
            <person name="Watson M."/>
            <person name="Adriaenssens E.M."/>
            <person name="Foster-Nyarko E."/>
            <person name="Jarju S."/>
            <person name="Secka A."/>
            <person name="Antonio M."/>
            <person name="Oren A."/>
            <person name="Chaudhuri R.R."/>
            <person name="La Ragione R."/>
            <person name="Hildebrand F."/>
            <person name="Pallen M.J."/>
        </authorList>
    </citation>
    <scope>NUCLEOTIDE SEQUENCE</scope>
    <source>
        <strain evidence="1">CHK195-15760</strain>
    </source>
</reference>
<dbReference type="PANTHER" id="PTHR43546:SF8">
    <property type="entry name" value="METALLO-BETA-LACTAMASE DOMAIN-CONTAINING PROTEIN"/>
    <property type="match status" value="1"/>
</dbReference>
<dbReference type="Pfam" id="PF13483">
    <property type="entry name" value="Lactamase_B_3"/>
    <property type="match status" value="1"/>
</dbReference>
<comment type="caution">
    <text evidence="1">The sequence shown here is derived from an EMBL/GenBank/DDBJ whole genome shotgun (WGS) entry which is preliminary data.</text>
</comment>
<dbReference type="PANTHER" id="PTHR43546">
    <property type="entry name" value="UPF0173 METAL-DEPENDENT HYDROLASE MJ1163-RELATED"/>
    <property type="match status" value="1"/>
</dbReference>
<proteinExistence type="predicted"/>
<dbReference type="AlphaFoldDB" id="A0A9D1S9I8"/>
<sequence>MLENIEVLYHSSIRFNKEKVFYIDPFKIDKNYNDADIIFITHDHYDHYSEEDIDKVIKQDTIIIAPEELFTKLLKKGYKRENIITIEPGEKHSIEGINFETIPAYNVNKQFHPKENGWVGYIIELKGIRYYITGDTDITAENRKVKCDVIFVPVGGTYTMNFEEASQLVNEIRPKVAVPIHYGSIVGTKQDAVRFTELVDSEIKCEILMKEND</sequence>
<organism evidence="1 2">
    <name type="scientific">Candidatus Merdicola faecigallinarum</name>
    <dbReference type="NCBI Taxonomy" id="2840862"/>
    <lineage>
        <taxon>Bacteria</taxon>
        <taxon>Bacillati</taxon>
        <taxon>Bacillota</taxon>
        <taxon>Clostridia</taxon>
        <taxon>Candidatus Merdicola</taxon>
    </lineage>
</organism>
<gene>
    <name evidence="1" type="ORF">IAB70_06695</name>
</gene>